<comment type="caution">
    <text evidence="2">The sequence shown here is derived from an EMBL/GenBank/DDBJ whole genome shotgun (WGS) entry which is preliminary data.</text>
</comment>
<dbReference type="OrthoDB" id="3068096at2759"/>
<feature type="region of interest" description="Disordered" evidence="1">
    <location>
        <begin position="349"/>
        <end position="564"/>
    </location>
</feature>
<feature type="compositionally biased region" description="Basic residues" evidence="1">
    <location>
        <begin position="496"/>
        <end position="511"/>
    </location>
</feature>
<dbReference type="InParanoid" id="A0A409WDN1"/>
<keyword evidence="3" id="KW-1185">Reference proteome</keyword>
<organism evidence="2 3">
    <name type="scientific">Panaeolus cyanescens</name>
    <dbReference type="NCBI Taxonomy" id="181874"/>
    <lineage>
        <taxon>Eukaryota</taxon>
        <taxon>Fungi</taxon>
        <taxon>Dikarya</taxon>
        <taxon>Basidiomycota</taxon>
        <taxon>Agaricomycotina</taxon>
        <taxon>Agaricomycetes</taxon>
        <taxon>Agaricomycetidae</taxon>
        <taxon>Agaricales</taxon>
        <taxon>Agaricineae</taxon>
        <taxon>Galeropsidaceae</taxon>
        <taxon>Panaeolus</taxon>
    </lineage>
</organism>
<feature type="compositionally biased region" description="Polar residues" evidence="1">
    <location>
        <begin position="409"/>
        <end position="420"/>
    </location>
</feature>
<feature type="compositionally biased region" description="Pro residues" evidence="1">
    <location>
        <begin position="526"/>
        <end position="546"/>
    </location>
</feature>
<reference evidence="2 3" key="1">
    <citation type="journal article" date="2018" name="Evol. Lett.">
        <title>Horizontal gene cluster transfer increased hallucinogenic mushroom diversity.</title>
        <authorList>
            <person name="Reynolds H.T."/>
            <person name="Vijayakumar V."/>
            <person name="Gluck-Thaler E."/>
            <person name="Korotkin H.B."/>
            <person name="Matheny P.B."/>
            <person name="Slot J.C."/>
        </authorList>
    </citation>
    <scope>NUCLEOTIDE SEQUENCE [LARGE SCALE GENOMIC DNA]</scope>
    <source>
        <strain evidence="2 3">2629</strain>
    </source>
</reference>
<evidence type="ECO:0000313" key="3">
    <source>
        <dbReference type="Proteomes" id="UP000284842"/>
    </source>
</evidence>
<dbReference type="Proteomes" id="UP000284842">
    <property type="component" value="Unassembled WGS sequence"/>
</dbReference>
<dbReference type="AlphaFoldDB" id="A0A409WDN1"/>
<gene>
    <name evidence="2" type="ORF">CVT24_010516</name>
</gene>
<evidence type="ECO:0000313" key="2">
    <source>
        <dbReference type="EMBL" id="PPQ76570.1"/>
    </source>
</evidence>
<evidence type="ECO:0000256" key="1">
    <source>
        <dbReference type="SAM" id="MobiDB-lite"/>
    </source>
</evidence>
<sequence length="734" mass="80917">MAKKKKKASAKKSRSKWSPARLEFLMSQKSGFHEAFKKKDTKNWFANCYRRFIMRFPPTLADNEDPPKDVLDAVDDAAADEYELKVPDERSLSKEEYDESMKKYNEEKGRLKSDCHYVSPRRSCQQLQRWFYNQHAKDAASETTNFFEMIFDNALGIGDTKPRHSSALNIWRKDSKVKEEIEELAQAAFAEDESKALVSVREEVARRLFESRVPAETRELMQARADEDHEKALAAWATKRKERTISTAPEDRQKCIDALASVVQPLLDAICDATGWTVSLIAGGPEPADGGKLHLQMIHSGTTSGAEPMDFGRAEHVRIPALLYPMFWDFLHRVYPTDVCKSRALPSVLSDSDAREEDGTIPEPAAAGPSNTTLSSRDRSLSTTSRTSTSYNTPSMTTVPLSPVPSISDLRNTMDTSSPEPESPAIAFNTHDESPVSVPDAQSTVTPDAPDASHATGPGGAASHGTAQNVVSGAPRGSKRGRALDEGEALSGDVSHRKKQARVGKLSKKKARDTSAVTVPARAASIPPPPPPSHAAPVSPPPPPSLPSQRDITPTPSTDLSSLRLTATNGNSSWLTDCLTMFVTGSDSLGEQWSECLTAYRSFQEKHGYGVERRLPTNNRPALVAKWVGMGRTRTPKWRPQELVPTKFNEEFKLWWAGLQPEWRVENGVVINGKVDGNWMELFYPGKNGLLSVIACLYYWGLACQSAADKKAWLSAISDCTVAFRALEALNTIN</sequence>
<feature type="compositionally biased region" description="Low complexity" evidence="1">
    <location>
        <begin position="370"/>
        <end position="395"/>
    </location>
</feature>
<name>A0A409WDN1_9AGAR</name>
<feature type="compositionally biased region" description="Polar residues" evidence="1">
    <location>
        <begin position="550"/>
        <end position="564"/>
    </location>
</feature>
<protein>
    <submittedName>
        <fullName evidence="2">Uncharacterized protein</fullName>
    </submittedName>
</protein>
<accession>A0A409WDN1</accession>
<dbReference type="STRING" id="181874.A0A409WDN1"/>
<proteinExistence type="predicted"/>
<dbReference type="EMBL" id="NHTK01005558">
    <property type="protein sequence ID" value="PPQ76570.1"/>
    <property type="molecule type" value="Genomic_DNA"/>
</dbReference>